<name>A0A2K3YW71_9STAP</name>
<dbReference type="SMART" id="SM00530">
    <property type="entry name" value="HTH_XRE"/>
    <property type="match status" value="1"/>
</dbReference>
<feature type="domain" description="HTH cro/C1-type" evidence="2">
    <location>
        <begin position="5"/>
        <end position="59"/>
    </location>
</feature>
<dbReference type="SUPFAM" id="SSF47413">
    <property type="entry name" value="lambda repressor-like DNA-binding domains"/>
    <property type="match status" value="1"/>
</dbReference>
<protein>
    <submittedName>
        <fullName evidence="3">Transcriptional regulator</fullName>
    </submittedName>
</protein>
<keyword evidence="4" id="KW-1185">Reference proteome</keyword>
<keyword evidence="1" id="KW-0238">DNA-binding</keyword>
<organism evidence="3 4">
    <name type="scientific">Staphylococcus rostri</name>
    <dbReference type="NCBI Taxonomy" id="522262"/>
    <lineage>
        <taxon>Bacteria</taxon>
        <taxon>Bacillati</taxon>
        <taxon>Bacillota</taxon>
        <taxon>Bacilli</taxon>
        <taxon>Bacillales</taxon>
        <taxon>Staphylococcaceae</taxon>
        <taxon>Staphylococcus</taxon>
    </lineage>
</organism>
<dbReference type="PANTHER" id="PTHR46558:SF12">
    <property type="entry name" value="DNA-BINDING PROTEIN"/>
    <property type="match status" value="1"/>
</dbReference>
<dbReference type="Pfam" id="PF01381">
    <property type="entry name" value="HTH_3"/>
    <property type="match status" value="1"/>
</dbReference>
<dbReference type="Proteomes" id="UP000242752">
    <property type="component" value="Unassembled WGS sequence"/>
</dbReference>
<proteinExistence type="predicted"/>
<accession>A0A2K3YW71</accession>
<evidence type="ECO:0000313" key="3">
    <source>
        <dbReference type="EMBL" id="PNZ29863.1"/>
    </source>
</evidence>
<dbReference type="EMBL" id="PPRF01000011">
    <property type="protein sequence ID" value="PNZ29863.1"/>
    <property type="molecule type" value="Genomic_DNA"/>
</dbReference>
<dbReference type="OrthoDB" id="6386941at2"/>
<reference evidence="3 4" key="1">
    <citation type="submission" date="2017-08" db="EMBL/GenBank/DDBJ databases">
        <title>Draft genome sequences of 64 type strains of genus Staph aureus.</title>
        <authorList>
            <person name="Cole K."/>
            <person name="Golubchik T."/>
            <person name="Russell J."/>
            <person name="Foster D."/>
            <person name="Llewelyn M."/>
            <person name="Wilson D."/>
            <person name="Crook D."/>
            <person name="Paul J."/>
        </authorList>
    </citation>
    <scope>NUCLEOTIDE SEQUENCE [LARGE SCALE GENOMIC DNA]</scope>
    <source>
        <strain evidence="3 4">DSM 21968</strain>
    </source>
</reference>
<dbReference type="AlphaFoldDB" id="A0A2K3YW71"/>
<gene>
    <name evidence="3" type="ORF">CD122_01285</name>
</gene>
<dbReference type="Gene3D" id="1.10.260.40">
    <property type="entry name" value="lambda repressor-like DNA-binding domains"/>
    <property type="match status" value="1"/>
</dbReference>
<dbReference type="GO" id="GO:0003677">
    <property type="term" value="F:DNA binding"/>
    <property type="evidence" value="ECO:0007669"/>
    <property type="project" value="UniProtKB-KW"/>
</dbReference>
<dbReference type="InterPro" id="IPR001387">
    <property type="entry name" value="Cro/C1-type_HTH"/>
</dbReference>
<dbReference type="CDD" id="cd00093">
    <property type="entry name" value="HTH_XRE"/>
    <property type="match status" value="1"/>
</dbReference>
<dbReference type="PROSITE" id="PS50943">
    <property type="entry name" value="HTH_CROC1"/>
    <property type="match status" value="1"/>
</dbReference>
<comment type="caution">
    <text evidence="3">The sequence shown here is derived from an EMBL/GenBank/DDBJ whole genome shotgun (WGS) entry which is preliminary data.</text>
</comment>
<evidence type="ECO:0000259" key="2">
    <source>
        <dbReference type="PROSITE" id="PS50943"/>
    </source>
</evidence>
<evidence type="ECO:0000313" key="4">
    <source>
        <dbReference type="Proteomes" id="UP000242752"/>
    </source>
</evidence>
<evidence type="ECO:0000256" key="1">
    <source>
        <dbReference type="ARBA" id="ARBA00023125"/>
    </source>
</evidence>
<dbReference type="PANTHER" id="PTHR46558">
    <property type="entry name" value="TRACRIPTIONAL REGULATORY PROTEIN-RELATED-RELATED"/>
    <property type="match status" value="1"/>
</dbReference>
<sequence>MRNRLKELRARDGYNQTQLAELAGISRQTVSLIERNNFTPSIKTAMSIARVFQEPVEKVFIIEEEDL</sequence>
<dbReference type="RefSeq" id="WP_103357217.1">
    <property type="nucleotide sequence ID" value="NZ_CP113107.1"/>
</dbReference>
<dbReference type="InterPro" id="IPR010982">
    <property type="entry name" value="Lambda_DNA-bd_dom_sf"/>
</dbReference>